<feature type="transmembrane region" description="Helical" evidence="5">
    <location>
        <begin position="69"/>
        <end position="88"/>
    </location>
</feature>
<dbReference type="RefSeq" id="WP_015778802.1">
    <property type="nucleotide sequence ID" value="NC_013170.1"/>
</dbReference>
<keyword evidence="4 5" id="KW-0472">Membrane</keyword>
<dbReference type="InterPro" id="IPR003339">
    <property type="entry name" value="ABC/ECF_trnsptr_transmembrane"/>
</dbReference>
<evidence type="ECO:0000256" key="5">
    <source>
        <dbReference type="SAM" id="Phobius"/>
    </source>
</evidence>
<accession>C7MKZ2</accession>
<comment type="subcellular location">
    <subcellularLocation>
        <location evidence="1">Membrane</location>
        <topology evidence="1">Multi-pass membrane protein</topology>
    </subcellularLocation>
</comment>
<dbReference type="AlphaFoldDB" id="C7MKZ2"/>
<evidence type="ECO:0000313" key="7">
    <source>
        <dbReference type="Proteomes" id="UP000000954"/>
    </source>
</evidence>
<dbReference type="HOGENOM" id="CLU_056469_2_2_11"/>
<name>C7MKZ2_CRYCD</name>
<evidence type="ECO:0000256" key="1">
    <source>
        <dbReference type="ARBA" id="ARBA00004141"/>
    </source>
</evidence>
<sequence>MTQNALFGQYWAANSPVHAMDPRIKLTALLVVMIAIFAAASFTALGVCALYIILFYVIARIPFQQAFKAIAPLAFIVVITALLNMFFVQGGPVYFQTGPLEISQLGLHNAAFLGLRLTELLFAASLLTLTTATLDLADAFEAMLAPLRRVGFPAHECAMIMGIALRFLPQFIEEWRTIRAAQISRGAHVGKQSPAAGLRMLTSLMVPLFTSAFRHADTLSAAMDARCYHGAEGRTKLKPMQYTQRDTLGTILVFVLLISVIATNTLLAH</sequence>
<dbReference type="PANTHER" id="PTHR33514">
    <property type="entry name" value="PROTEIN ABCI12, CHLOROPLASTIC"/>
    <property type="match status" value="1"/>
</dbReference>
<feature type="transmembrane region" description="Helical" evidence="5">
    <location>
        <begin position="248"/>
        <end position="267"/>
    </location>
</feature>
<dbReference type="PANTHER" id="PTHR33514:SF13">
    <property type="entry name" value="PROTEIN ABCI12, CHLOROPLASTIC"/>
    <property type="match status" value="1"/>
</dbReference>
<dbReference type="KEGG" id="ccu:Ccur_12580"/>
<keyword evidence="7" id="KW-1185">Reference proteome</keyword>
<keyword evidence="3 5" id="KW-1133">Transmembrane helix</keyword>
<organism evidence="6 7">
    <name type="scientific">Cryptobacterium curtum (strain ATCC 700683 / DSM 15641 / CCUG 43107 / 12-3)</name>
    <dbReference type="NCBI Taxonomy" id="469378"/>
    <lineage>
        <taxon>Bacteria</taxon>
        <taxon>Bacillati</taxon>
        <taxon>Actinomycetota</taxon>
        <taxon>Coriobacteriia</taxon>
        <taxon>Eggerthellales</taxon>
        <taxon>Eggerthellaceae</taxon>
        <taxon>Cryptobacterium</taxon>
    </lineage>
</organism>
<dbReference type="Proteomes" id="UP000000954">
    <property type="component" value="Chromosome"/>
</dbReference>
<gene>
    <name evidence="6" type="ordered locus">Ccur_12580</name>
</gene>
<evidence type="ECO:0000256" key="3">
    <source>
        <dbReference type="ARBA" id="ARBA00022989"/>
    </source>
</evidence>
<dbReference type="OrthoDB" id="92887at2"/>
<protein>
    <submittedName>
        <fullName evidence="6">ABC-type cobalt transport system, permease component CbiQ</fullName>
    </submittedName>
</protein>
<evidence type="ECO:0000256" key="2">
    <source>
        <dbReference type="ARBA" id="ARBA00022692"/>
    </source>
</evidence>
<dbReference type="Pfam" id="PF02361">
    <property type="entry name" value="CbiQ"/>
    <property type="match status" value="1"/>
</dbReference>
<dbReference type="STRING" id="469378.Ccur_12580"/>
<dbReference type="eggNOG" id="COG0619">
    <property type="taxonomic scope" value="Bacteria"/>
</dbReference>
<evidence type="ECO:0000313" key="6">
    <source>
        <dbReference type="EMBL" id="ACU94939.1"/>
    </source>
</evidence>
<feature type="transmembrane region" description="Helical" evidence="5">
    <location>
        <begin position="28"/>
        <end position="57"/>
    </location>
</feature>
<evidence type="ECO:0000256" key="4">
    <source>
        <dbReference type="ARBA" id="ARBA00023136"/>
    </source>
</evidence>
<dbReference type="EMBL" id="CP001682">
    <property type="protein sequence ID" value="ACU94939.1"/>
    <property type="molecule type" value="Genomic_DNA"/>
</dbReference>
<dbReference type="CDD" id="cd16914">
    <property type="entry name" value="EcfT"/>
    <property type="match status" value="1"/>
</dbReference>
<reference evidence="6 7" key="1">
    <citation type="journal article" date="2009" name="Stand. Genomic Sci.">
        <title>Complete genome sequence of Cryptobacterium curtum type strain (12-3).</title>
        <authorList>
            <person name="Mavrommatis K."/>
            <person name="Pukall R."/>
            <person name="Rohde C."/>
            <person name="Chen F."/>
            <person name="Sims D."/>
            <person name="Brettin T."/>
            <person name="Kuske C."/>
            <person name="Detter J.C."/>
            <person name="Han C."/>
            <person name="Lapidus A."/>
            <person name="Copeland A."/>
            <person name="Glavina Del Rio T."/>
            <person name="Nolan M."/>
            <person name="Lucas S."/>
            <person name="Tice H."/>
            <person name="Cheng J.F."/>
            <person name="Bruce D."/>
            <person name="Goodwin L."/>
            <person name="Pitluck S."/>
            <person name="Ovchinnikova G."/>
            <person name="Pati A."/>
            <person name="Ivanova N."/>
            <person name="Chen A."/>
            <person name="Palaniappan K."/>
            <person name="Chain P."/>
            <person name="D'haeseleer P."/>
            <person name="Goker M."/>
            <person name="Bristow J."/>
            <person name="Eisen J.A."/>
            <person name="Markowitz V."/>
            <person name="Hugenholtz P."/>
            <person name="Rohde M."/>
            <person name="Klenk H.P."/>
            <person name="Kyrpides N.C."/>
        </authorList>
    </citation>
    <scope>NUCLEOTIDE SEQUENCE [LARGE SCALE GENOMIC DNA]</scope>
    <source>
        <strain evidence="7">ATCC 700683 / DSM 15641 / 12-3</strain>
    </source>
</reference>
<proteinExistence type="predicted"/>
<dbReference type="GO" id="GO:0005886">
    <property type="term" value="C:plasma membrane"/>
    <property type="evidence" value="ECO:0007669"/>
    <property type="project" value="UniProtKB-ARBA"/>
</dbReference>
<keyword evidence="2 5" id="KW-0812">Transmembrane</keyword>